<reference evidence="4 5" key="1">
    <citation type="submission" date="2023-06" db="EMBL/GenBank/DDBJ databases">
        <title>Alkalimonas sp., MEB004 an alkaliphilic bacterium isolated from Lonar Lake, India.</title>
        <authorList>
            <person name="Joshi A."/>
            <person name="Thite S."/>
        </authorList>
    </citation>
    <scope>NUCLEOTIDE SEQUENCE [LARGE SCALE GENOMIC DNA]</scope>
    <source>
        <strain evidence="4 5">MEB004</strain>
    </source>
</reference>
<dbReference type="NCBIfam" id="TIGR02675">
    <property type="entry name" value="tape_meas_nterm"/>
    <property type="match status" value="1"/>
</dbReference>
<dbReference type="Pfam" id="PF20155">
    <property type="entry name" value="TMP_3"/>
    <property type="match status" value="1"/>
</dbReference>
<feature type="coiled-coil region" evidence="1">
    <location>
        <begin position="773"/>
        <end position="832"/>
    </location>
</feature>
<keyword evidence="1" id="KW-0175">Coiled coil</keyword>
<dbReference type="EMBL" id="JAUGZK010000009">
    <property type="protein sequence ID" value="MEE2025028.1"/>
    <property type="molecule type" value="Genomic_DNA"/>
</dbReference>
<accession>A0ABU7JJ92</accession>
<proteinExistence type="predicted"/>
<protein>
    <submittedName>
        <fullName evidence="4">Tape measure protein</fullName>
    </submittedName>
</protein>
<sequence>MSKNLELALRIAANVTGDKDLVKMASAVRDVGKGAAEADPKTDALAQKMDRLSNQQRLISEFERSKRALDANEIAVTAVAMRLQKLQKDAQDTSQPFTVLAKNIDAAEKELTQMRSELAQNASRHTTLQAALKKSGVDTRVLSTEKRRVQNELKKTAADTRALGNDYLRANGQQNQFSAGTSNLVGRLTALAGTYFGVTRLTRAIREMFSTGSQFEKLGVQFTALMGSLEGGEKATEWVKDFAKTTPLQLEEVSRAFVRLKAYGLDPMDGSLQAVVDQTFKLGGSFEKLDSIALGLGQAWAKQKLQGQEIMQLLNQGVPIWDLLAKVTGKNTAELQKLSEQGKIGRDVIKALMEEMGRQSEGAAVANMSLLSGLISNAQDNLSQFYNLIATSGSMDWLKGQIASLNSEFERMAADGSLQEWAKSISDTLVSIGEGVKTTVSTLYEFKGVIGTVVAVWATLKVGRFFIDLVAGTRNSIAALLSLIGTKKAAALANKMYGLTLAGVTAALGKARAATLAWMASLTGLAATLAKTGIWAGIAYGVVQIGTLVKALWDYKGSVDNLKESQQDLAEQEALWANELEQINLRLSTNFQTRQQLNKAIDDGLLVMNKETGFWEHATKVLQNQTMTLQDYRAVWNSTAEDIEEAYKQLGIASTASLQETAENFRQAYEAIRTGNEPIEQQRAAFLKYAEAALIAAKATGTAIPESLRLTAANQGLALQFDELLKKQGLAVESSKSYAQSVGILRQEVDKTRATIALYQSVIESETASIEEKRQATLRLVQAQNLLKEQLQTLTEIESLRTANYFEVKMALEEAQRELERLNESYRAGTINTEQYNEQLQRQLMLVQALQQLMGQAGGSTAEMAGSQKDAKQSTDSTNASIAQQSESLDDLTNQTAAATTATSLYASAQAYLTEQFNFANTSSEDLAKRYSELTWMIDQNRRVHNVWWRELAATSNAGFTREQQIISETLQVRRFTEQLQNSAITLEQIRRIAHVTDTTFSQLGANELAPLRNAIAQAEQRILSLRDGIQGTVASLQDELDRLNDNQNAIEERRYKQQQAELQAKLKVAQEAGDEEAIRAAQHALKLAREIYQVKKQQREEEAAEKLQREQERAEAAPRPTQPQSQVTSTAPVQPQATQQRASNNTITLILNLEGRRYQASMANNDANSFLAHVERARSTSL</sequence>
<evidence type="ECO:0000313" key="5">
    <source>
        <dbReference type="Proteomes" id="UP001339167"/>
    </source>
</evidence>
<evidence type="ECO:0000313" key="4">
    <source>
        <dbReference type="EMBL" id="MEE2025028.1"/>
    </source>
</evidence>
<gene>
    <name evidence="4" type="ORF">QWF21_12305</name>
</gene>
<feature type="domain" description="Tape measure protein N-terminal" evidence="3">
    <location>
        <begin position="206"/>
        <end position="388"/>
    </location>
</feature>
<keyword evidence="5" id="KW-1185">Reference proteome</keyword>
<name>A0ABU7JJ92_9GAMM</name>
<dbReference type="RefSeq" id="WP_330088350.1">
    <property type="nucleotide sequence ID" value="NZ_JAUGZK010000009.1"/>
</dbReference>
<dbReference type="PANTHER" id="PTHR38812">
    <property type="entry name" value="MU-LIKE PROPHAGE FLUMU PROTEIN GP42"/>
    <property type="match status" value="1"/>
</dbReference>
<evidence type="ECO:0000259" key="3">
    <source>
        <dbReference type="Pfam" id="PF20155"/>
    </source>
</evidence>
<dbReference type="PANTHER" id="PTHR38812:SF2">
    <property type="entry name" value="MU-LIKE PROPHAGE FLUMU PROTEIN GP42"/>
    <property type="match status" value="1"/>
</dbReference>
<feature type="region of interest" description="Disordered" evidence="2">
    <location>
        <begin position="1103"/>
        <end position="1143"/>
    </location>
</feature>
<feature type="coiled-coil region" evidence="1">
    <location>
        <begin position="97"/>
        <end position="124"/>
    </location>
</feature>
<dbReference type="InterPro" id="IPR013491">
    <property type="entry name" value="Tape_meas_N"/>
</dbReference>
<evidence type="ECO:0000256" key="1">
    <source>
        <dbReference type="SAM" id="Coils"/>
    </source>
</evidence>
<feature type="compositionally biased region" description="Polar residues" evidence="2">
    <location>
        <begin position="1123"/>
        <end position="1143"/>
    </location>
</feature>
<dbReference type="Proteomes" id="UP001339167">
    <property type="component" value="Unassembled WGS sequence"/>
</dbReference>
<organism evidence="4 5">
    <name type="scientific">Alkalimonas mucilaginosa</name>
    <dbReference type="NCBI Taxonomy" id="3057676"/>
    <lineage>
        <taxon>Bacteria</taxon>
        <taxon>Pseudomonadati</taxon>
        <taxon>Pseudomonadota</taxon>
        <taxon>Gammaproteobacteria</taxon>
        <taxon>Alkalimonas</taxon>
    </lineage>
</organism>
<evidence type="ECO:0000256" key="2">
    <source>
        <dbReference type="SAM" id="MobiDB-lite"/>
    </source>
</evidence>
<comment type="caution">
    <text evidence="4">The sequence shown here is derived from an EMBL/GenBank/DDBJ whole genome shotgun (WGS) entry which is preliminary data.</text>
</comment>
<feature type="region of interest" description="Disordered" evidence="2">
    <location>
        <begin position="860"/>
        <end position="882"/>
    </location>
</feature>
<feature type="compositionally biased region" description="Basic and acidic residues" evidence="2">
    <location>
        <begin position="1103"/>
        <end position="1117"/>
    </location>
</feature>
<dbReference type="InterPro" id="IPR053058">
    <property type="entry name" value="Mulikevirus_tape_measure"/>
</dbReference>